<name>A0A7R9IUI3_9NEOP</name>
<dbReference type="InterPro" id="IPR010562">
    <property type="entry name" value="Haemolymph_juvenile_hormone-bd"/>
</dbReference>
<dbReference type="Pfam" id="PF06585">
    <property type="entry name" value="JHBP"/>
    <property type="match status" value="1"/>
</dbReference>
<dbReference type="InterPro" id="IPR038606">
    <property type="entry name" value="To_sf"/>
</dbReference>
<sequence>MRYLLHAAGDRKYRIPPLEPLVISELRVDQDSGSRAIGFSFVAKNASLRGMSGVEVNHIRVIRACYNCTCDMFSPTLSPFDQSYIDSALHTSHGNVSVSCSVARGSRAC</sequence>
<dbReference type="EMBL" id="OE027985">
    <property type="protein sequence ID" value="CAD7464831.1"/>
    <property type="molecule type" value="Genomic_DNA"/>
</dbReference>
<accession>A0A7R9IUI3</accession>
<dbReference type="Gene3D" id="3.15.10.30">
    <property type="entry name" value="Haemolymph juvenile hormone binding protein"/>
    <property type="match status" value="1"/>
</dbReference>
<protein>
    <submittedName>
        <fullName evidence="1">Uncharacterized protein</fullName>
    </submittedName>
</protein>
<organism evidence="1">
    <name type="scientific">Timema tahoe</name>
    <dbReference type="NCBI Taxonomy" id="61484"/>
    <lineage>
        <taxon>Eukaryota</taxon>
        <taxon>Metazoa</taxon>
        <taxon>Ecdysozoa</taxon>
        <taxon>Arthropoda</taxon>
        <taxon>Hexapoda</taxon>
        <taxon>Insecta</taxon>
        <taxon>Pterygota</taxon>
        <taxon>Neoptera</taxon>
        <taxon>Polyneoptera</taxon>
        <taxon>Phasmatodea</taxon>
        <taxon>Timematodea</taxon>
        <taxon>Timematoidea</taxon>
        <taxon>Timematidae</taxon>
        <taxon>Timema</taxon>
    </lineage>
</organism>
<gene>
    <name evidence="1" type="ORF">TTEB3V08_LOCUS12708</name>
</gene>
<dbReference type="AlphaFoldDB" id="A0A7R9IUI3"/>
<evidence type="ECO:0000313" key="1">
    <source>
        <dbReference type="EMBL" id="CAD7464831.1"/>
    </source>
</evidence>
<reference evidence="1" key="1">
    <citation type="submission" date="2020-11" db="EMBL/GenBank/DDBJ databases">
        <authorList>
            <person name="Tran Van P."/>
        </authorList>
    </citation>
    <scope>NUCLEOTIDE SEQUENCE</scope>
</reference>
<proteinExistence type="predicted"/>